<dbReference type="OrthoDB" id="5978002at2759"/>
<name>A0A8B7ZRP3_ACAPL</name>
<dbReference type="AlphaFoldDB" id="A0A8B7ZRP3"/>
<dbReference type="Pfam" id="PF15189">
    <property type="entry name" value="MEIOC"/>
    <property type="match status" value="1"/>
</dbReference>
<feature type="region of interest" description="Disordered" evidence="1">
    <location>
        <begin position="269"/>
        <end position="316"/>
    </location>
</feature>
<dbReference type="GO" id="GO:0007144">
    <property type="term" value="P:female meiosis I"/>
    <property type="evidence" value="ECO:0007669"/>
    <property type="project" value="TreeGrafter"/>
</dbReference>
<gene>
    <name evidence="3" type="primary">LOC110987579</name>
</gene>
<proteinExistence type="predicted"/>
<accession>A0A8B7ZRP3</accession>
<evidence type="ECO:0000313" key="3">
    <source>
        <dbReference type="RefSeq" id="XP_022106111.1"/>
    </source>
</evidence>
<evidence type="ECO:0000313" key="2">
    <source>
        <dbReference type="Proteomes" id="UP000694845"/>
    </source>
</evidence>
<dbReference type="GO" id="GO:0048255">
    <property type="term" value="P:mRNA stabilization"/>
    <property type="evidence" value="ECO:0007669"/>
    <property type="project" value="TreeGrafter"/>
</dbReference>
<dbReference type="GO" id="GO:0005634">
    <property type="term" value="C:nucleus"/>
    <property type="evidence" value="ECO:0007669"/>
    <property type="project" value="TreeGrafter"/>
</dbReference>
<keyword evidence="2" id="KW-1185">Reference proteome</keyword>
<dbReference type="GO" id="GO:0005737">
    <property type="term" value="C:cytoplasm"/>
    <property type="evidence" value="ECO:0007669"/>
    <property type="project" value="TreeGrafter"/>
</dbReference>
<sequence>MAMLPITLYWHDWGLYTWGPQFPPHFHQTEEQGQDSQGHYWIPQHAHGIHHGNSQVQMDYQGDLGEPAVENLLDRSGLLDELVCQILDEGPSNKGPEVSALNGHENQPPGEAIQDNFQALHVTSVADNAPAWAKSNEMIHENTGHLKLPPGITERPTHPASFDMMYPGIQRSSSQGGIGSSTVLDEQPMGVGKQSATSTKDVLGYVQPSQFMRGDHLEVPYFTRRPAPDNLPSSGGDYGGMPITGSQYNSSQTPGGLYQRSCALLPQSRRSSPVAEDPHQYFRQRASATAQQAQSREQFPRQTRPAPPFPLSEQQQPVNAPLVPNMNLKTQTMQRNVANSWPDFNKFMTKGNSNLRTNSTTFDQNQFQGNAKPRNAIYGQNRPLNYQFSLQRMPLPQGPIQVANQNLGMNGQFQNGQFSARSELYNLLAHQNVAAWPQLQRAPQNDNQNYLSQLHVQLESCYYQFYSVEKERKKTEIELSRLNPGRRISSANTIQTPQLPDNPTSLDRMIVDFYKEHSRVYTLMSKIGGLCAEALHPSIDACLDNWVEAIQEAWLKRREELQRAQNGNTEHPEQRGNILVDVLQKLAKATRSIRTALWCALQLSKANRLSQNENSPSPLD</sequence>
<dbReference type="GeneID" id="110987579"/>
<protein>
    <submittedName>
        <fullName evidence="3">Uncharacterized protein LOC110987579 isoform X1</fullName>
    </submittedName>
</protein>
<reference evidence="3" key="1">
    <citation type="submission" date="2025-08" db="UniProtKB">
        <authorList>
            <consortium name="RefSeq"/>
        </authorList>
    </citation>
    <scope>IDENTIFICATION</scope>
</reference>
<dbReference type="GO" id="GO:0007141">
    <property type="term" value="P:male meiosis I"/>
    <property type="evidence" value="ECO:0007669"/>
    <property type="project" value="TreeGrafter"/>
</dbReference>
<dbReference type="KEGG" id="aplc:110987579"/>
<dbReference type="PANTHER" id="PTHR33861:SF5">
    <property type="entry name" value="GAMMA-TUBULIN COMPLEX COMPONENT"/>
    <property type="match status" value="1"/>
</dbReference>
<dbReference type="RefSeq" id="XP_022106111.1">
    <property type="nucleotide sequence ID" value="XM_022250419.1"/>
</dbReference>
<dbReference type="PANTHER" id="PTHR33861">
    <property type="entry name" value="PROTEIN CBG18333"/>
    <property type="match status" value="1"/>
</dbReference>
<organism evidence="2 3">
    <name type="scientific">Acanthaster planci</name>
    <name type="common">Crown-of-thorns starfish</name>
    <dbReference type="NCBI Taxonomy" id="133434"/>
    <lineage>
        <taxon>Eukaryota</taxon>
        <taxon>Metazoa</taxon>
        <taxon>Echinodermata</taxon>
        <taxon>Eleutherozoa</taxon>
        <taxon>Asterozoa</taxon>
        <taxon>Asteroidea</taxon>
        <taxon>Valvatacea</taxon>
        <taxon>Valvatida</taxon>
        <taxon>Acanthasteridae</taxon>
        <taxon>Acanthaster</taxon>
    </lineage>
</organism>
<dbReference type="Proteomes" id="UP000694845">
    <property type="component" value="Unplaced"/>
</dbReference>
<evidence type="ECO:0000256" key="1">
    <source>
        <dbReference type="SAM" id="MobiDB-lite"/>
    </source>
</evidence>
<feature type="compositionally biased region" description="Low complexity" evidence="1">
    <location>
        <begin position="283"/>
        <end position="296"/>
    </location>
</feature>
<dbReference type="InterPro" id="IPR027963">
    <property type="entry name" value="MEIOC"/>
</dbReference>